<keyword evidence="1" id="KW-0812">Transmembrane</keyword>
<feature type="non-terminal residue" evidence="3">
    <location>
        <position position="366"/>
    </location>
</feature>
<organism evidence="3 4">
    <name type="scientific">Kibdelosporangium lantanae</name>
    <dbReference type="NCBI Taxonomy" id="1497396"/>
    <lineage>
        <taxon>Bacteria</taxon>
        <taxon>Bacillati</taxon>
        <taxon>Actinomycetota</taxon>
        <taxon>Actinomycetes</taxon>
        <taxon>Pseudonocardiales</taxon>
        <taxon>Pseudonocardiaceae</taxon>
        <taxon>Kibdelosporangium</taxon>
    </lineage>
</organism>
<feature type="domain" description="Acyltransferase 3" evidence="2">
    <location>
        <begin position="17"/>
        <end position="338"/>
    </location>
</feature>
<evidence type="ECO:0000259" key="2">
    <source>
        <dbReference type="Pfam" id="PF01757"/>
    </source>
</evidence>
<evidence type="ECO:0000313" key="4">
    <source>
        <dbReference type="Proteomes" id="UP001597045"/>
    </source>
</evidence>
<name>A0ABW3MBS4_9PSEU</name>
<feature type="transmembrane region" description="Helical" evidence="1">
    <location>
        <begin position="293"/>
        <end position="313"/>
    </location>
</feature>
<keyword evidence="4" id="KW-1185">Reference proteome</keyword>
<keyword evidence="3" id="KW-0808">Transferase</keyword>
<dbReference type="Proteomes" id="UP001597045">
    <property type="component" value="Unassembled WGS sequence"/>
</dbReference>
<protein>
    <submittedName>
        <fullName evidence="3">Acyltransferase family protein</fullName>
        <ecNumber evidence="3">2.3.-.-</ecNumber>
    </submittedName>
</protein>
<proteinExistence type="predicted"/>
<dbReference type="InterPro" id="IPR002656">
    <property type="entry name" value="Acyl_transf_3_dom"/>
</dbReference>
<dbReference type="GO" id="GO:0016746">
    <property type="term" value="F:acyltransferase activity"/>
    <property type="evidence" value="ECO:0007669"/>
    <property type="project" value="UniProtKB-KW"/>
</dbReference>
<keyword evidence="1" id="KW-1133">Transmembrane helix</keyword>
<dbReference type="PANTHER" id="PTHR23028">
    <property type="entry name" value="ACETYLTRANSFERASE"/>
    <property type="match status" value="1"/>
</dbReference>
<feature type="transmembrane region" description="Helical" evidence="1">
    <location>
        <begin position="241"/>
        <end position="258"/>
    </location>
</feature>
<evidence type="ECO:0000256" key="1">
    <source>
        <dbReference type="SAM" id="Phobius"/>
    </source>
</evidence>
<feature type="transmembrane region" description="Helical" evidence="1">
    <location>
        <begin position="155"/>
        <end position="175"/>
    </location>
</feature>
<feature type="transmembrane region" description="Helical" evidence="1">
    <location>
        <begin position="89"/>
        <end position="107"/>
    </location>
</feature>
<dbReference type="InterPro" id="IPR050879">
    <property type="entry name" value="Acyltransferase_3"/>
</dbReference>
<feature type="transmembrane region" description="Helical" evidence="1">
    <location>
        <begin position="212"/>
        <end position="234"/>
    </location>
</feature>
<dbReference type="EC" id="2.3.-.-" evidence="3"/>
<feature type="transmembrane region" description="Helical" evidence="1">
    <location>
        <begin position="182"/>
        <end position="200"/>
    </location>
</feature>
<dbReference type="Pfam" id="PF01757">
    <property type="entry name" value="Acyl_transf_3"/>
    <property type="match status" value="1"/>
</dbReference>
<keyword evidence="3" id="KW-0012">Acyltransferase</keyword>
<feature type="transmembrane region" description="Helical" evidence="1">
    <location>
        <begin position="264"/>
        <end position="281"/>
    </location>
</feature>
<evidence type="ECO:0000313" key="3">
    <source>
        <dbReference type="EMBL" id="MFD1048093.1"/>
    </source>
</evidence>
<feature type="transmembrane region" description="Helical" evidence="1">
    <location>
        <begin position="51"/>
        <end position="68"/>
    </location>
</feature>
<comment type="caution">
    <text evidence="3">The sequence shown here is derived from an EMBL/GenBank/DDBJ whole genome shotgun (WGS) entry which is preliminary data.</text>
</comment>
<feature type="transmembrane region" description="Helical" evidence="1">
    <location>
        <begin position="319"/>
        <end position="340"/>
    </location>
</feature>
<reference evidence="4" key="1">
    <citation type="journal article" date="2019" name="Int. J. Syst. Evol. Microbiol.">
        <title>The Global Catalogue of Microorganisms (GCM) 10K type strain sequencing project: providing services to taxonomists for standard genome sequencing and annotation.</title>
        <authorList>
            <consortium name="The Broad Institute Genomics Platform"/>
            <consortium name="The Broad Institute Genome Sequencing Center for Infectious Disease"/>
            <person name="Wu L."/>
            <person name="Ma J."/>
        </authorList>
    </citation>
    <scope>NUCLEOTIDE SEQUENCE [LARGE SCALE GENOMIC DNA]</scope>
    <source>
        <strain evidence="4">JCM 31486</strain>
    </source>
</reference>
<keyword evidence="1" id="KW-0472">Membrane</keyword>
<sequence>MRGKPKEHARPETGFVWLRLLGALLVVFDHSTVLASTTDPTIFPGEWNIPLAHIAVVTFFAMSGYQVSGSWARDPSWWRFSFRRILRIFPPYVFVLMVCAFVIGPLFTTVSSGDYWRNTRVFCYVVCNTAMFPMQHDLPGVFTGNPYPWAVNGSIWTLPMELLAYGLVVLVGLVLVLVRTKLVLIPVFAGIVGLDIYYGASAFDPGRPGSIVNVPIGTTVNLLVPFVIGMILFSYRDRIPLSPWFAWLLFGVLIAVHWTPADRYVFPVAMAYGVITLAHHMPKWLEHGKKWAYGSYGAYLWGFVVQQMVVAVFGVSDKWTLIAIAVPLSWFAGLLSWLYIEKPTQELRAFIRKPERVVVDAAGNTR</sequence>
<accession>A0ABW3MBS4</accession>
<gene>
    <name evidence="3" type="ORF">ACFQ1S_22410</name>
</gene>
<dbReference type="EMBL" id="JBHTIS010001399">
    <property type="protein sequence ID" value="MFD1048093.1"/>
    <property type="molecule type" value="Genomic_DNA"/>
</dbReference>